<dbReference type="InterPro" id="IPR036922">
    <property type="entry name" value="Rieske_2Fe-2S_sf"/>
</dbReference>
<comment type="pathway">
    <text evidence="2">Amino-sugar metabolism; N-acetylneuraminate metabolism.</text>
</comment>
<dbReference type="Proteomes" id="UP000614272">
    <property type="component" value="Unassembled WGS sequence"/>
</dbReference>
<evidence type="ECO:0000256" key="7">
    <source>
        <dbReference type="ARBA" id="ARBA00022723"/>
    </source>
</evidence>
<protein>
    <recommendedName>
        <fullName evidence="5">Cytidine monophosphate-N-acetylneuraminic acid hydroxylase</fullName>
        <ecNumber evidence="4">1.14.18.2</ecNumber>
    </recommendedName>
    <alternativeName>
        <fullName evidence="12">CMP-N-acetylneuraminate monooxygenase</fullName>
    </alternativeName>
    <alternativeName>
        <fullName evidence="11">CMP-Neu5Ac hydroxylase</fullName>
    </alternativeName>
    <alternativeName>
        <fullName evidence="10">CMP-NeuAc hydroxylase</fullName>
    </alternativeName>
</protein>
<evidence type="ECO:0000256" key="4">
    <source>
        <dbReference type="ARBA" id="ARBA00011904"/>
    </source>
</evidence>
<evidence type="ECO:0000256" key="5">
    <source>
        <dbReference type="ARBA" id="ARBA00015403"/>
    </source>
</evidence>
<accession>A0ABQ1RN42</accession>
<keyword evidence="16" id="KW-1185">Reference proteome</keyword>
<dbReference type="SUPFAM" id="SSF56281">
    <property type="entry name" value="Metallo-hydrolase/oxidoreductase"/>
    <property type="match status" value="1"/>
</dbReference>
<dbReference type="RefSeq" id="WP_099036298.1">
    <property type="nucleotide sequence ID" value="NZ_BMGJ01000013.1"/>
</dbReference>
<dbReference type="Gene3D" id="3.60.15.10">
    <property type="entry name" value="Ribonuclease Z/Hydroxyacylglutathione hydrolase-like"/>
    <property type="match status" value="1"/>
</dbReference>
<organism evidence="15 16">
    <name type="scientific">Lacimicrobium alkaliphilum</name>
    <dbReference type="NCBI Taxonomy" id="1526571"/>
    <lineage>
        <taxon>Bacteria</taxon>
        <taxon>Pseudomonadati</taxon>
        <taxon>Pseudomonadota</taxon>
        <taxon>Gammaproteobacteria</taxon>
        <taxon>Alteromonadales</taxon>
        <taxon>Alteromonadaceae</taxon>
        <taxon>Lacimicrobium</taxon>
    </lineage>
</organism>
<feature type="domain" description="Rieske" evidence="14">
    <location>
        <begin position="20"/>
        <end position="108"/>
    </location>
</feature>
<comment type="similarity">
    <text evidence="3">Belongs to the CMP-Neu5Ac hydroxylase family.</text>
</comment>
<name>A0ABQ1RN42_9ALTE</name>
<evidence type="ECO:0000256" key="11">
    <source>
        <dbReference type="ARBA" id="ARBA00030460"/>
    </source>
</evidence>
<evidence type="ECO:0000256" key="6">
    <source>
        <dbReference type="ARBA" id="ARBA00022714"/>
    </source>
</evidence>
<evidence type="ECO:0000256" key="3">
    <source>
        <dbReference type="ARBA" id="ARBA00010303"/>
    </source>
</evidence>
<evidence type="ECO:0000256" key="8">
    <source>
        <dbReference type="ARBA" id="ARBA00023004"/>
    </source>
</evidence>
<comment type="catalytic activity">
    <reaction evidence="13">
        <text>CMP-N-acetyl-beta-neuraminate + 2 Fe(II)-[cytochrome b5] + O2 + 2 H(+) = CMP-N-glycoloyl-beta-neuraminate + 2 Fe(III)-[cytochrome b5] + H2O</text>
        <dbReference type="Rhea" id="RHEA:16145"/>
        <dbReference type="Rhea" id="RHEA-COMP:10438"/>
        <dbReference type="Rhea" id="RHEA-COMP:10439"/>
        <dbReference type="ChEBI" id="CHEBI:15377"/>
        <dbReference type="ChEBI" id="CHEBI:15378"/>
        <dbReference type="ChEBI" id="CHEBI:15379"/>
        <dbReference type="ChEBI" id="CHEBI:29033"/>
        <dbReference type="ChEBI" id="CHEBI:29034"/>
        <dbReference type="ChEBI" id="CHEBI:57812"/>
        <dbReference type="ChEBI" id="CHEBI:58376"/>
        <dbReference type="EC" id="1.14.18.2"/>
    </reaction>
</comment>
<evidence type="ECO:0000256" key="12">
    <source>
        <dbReference type="ARBA" id="ARBA00033362"/>
    </source>
</evidence>
<dbReference type="Gene3D" id="2.102.10.10">
    <property type="entry name" value="Rieske [2Fe-2S] iron-sulphur domain"/>
    <property type="match status" value="1"/>
</dbReference>
<evidence type="ECO:0000256" key="1">
    <source>
        <dbReference type="ARBA" id="ARBA00003414"/>
    </source>
</evidence>
<dbReference type="Pfam" id="PF13483">
    <property type="entry name" value="Lactamase_B_3"/>
    <property type="match status" value="1"/>
</dbReference>
<dbReference type="InterPro" id="IPR036866">
    <property type="entry name" value="RibonucZ/Hydroxyglut_hydro"/>
</dbReference>
<keyword evidence="8" id="KW-0408">Iron</keyword>
<evidence type="ECO:0000313" key="16">
    <source>
        <dbReference type="Proteomes" id="UP000614272"/>
    </source>
</evidence>
<evidence type="ECO:0000256" key="2">
    <source>
        <dbReference type="ARBA" id="ARBA00005141"/>
    </source>
</evidence>
<dbReference type="Pfam" id="PF00355">
    <property type="entry name" value="Rieske"/>
    <property type="match status" value="1"/>
</dbReference>
<keyword evidence="7" id="KW-0479">Metal-binding</keyword>
<evidence type="ECO:0000256" key="10">
    <source>
        <dbReference type="ARBA" id="ARBA00029883"/>
    </source>
</evidence>
<reference evidence="16" key="1">
    <citation type="journal article" date="2019" name="Int. J. Syst. Evol. Microbiol.">
        <title>The Global Catalogue of Microorganisms (GCM) 10K type strain sequencing project: providing services to taxonomists for standard genome sequencing and annotation.</title>
        <authorList>
            <consortium name="The Broad Institute Genomics Platform"/>
            <consortium name="The Broad Institute Genome Sequencing Center for Infectious Disease"/>
            <person name="Wu L."/>
            <person name="Ma J."/>
        </authorList>
    </citation>
    <scope>NUCLEOTIDE SEQUENCE [LARGE SCALE GENOMIC DNA]</scope>
    <source>
        <strain evidence="16">CGMCC 1.12923</strain>
    </source>
</reference>
<evidence type="ECO:0000256" key="9">
    <source>
        <dbReference type="ARBA" id="ARBA00023014"/>
    </source>
</evidence>
<evidence type="ECO:0000256" key="13">
    <source>
        <dbReference type="ARBA" id="ARBA00048491"/>
    </source>
</evidence>
<dbReference type="PANTHER" id="PTHR46522:SF1">
    <property type="entry name" value="INACTIVE CYTIDINE MONOPHOSPHATE-N-ACETYLNEURAMINIC ACID HYDROXYLASE"/>
    <property type="match status" value="1"/>
</dbReference>
<sequence>MMDIRELKRRPAAFKRQTRDIELNLDNLAPGLQQTDELLIFDDGERVKIFDRICDHNGGRLFVRDKVASCPLHGWTLNPETSQYMDVKCTKKPLMVVDKHELDSPVICVESAENRRELSGFTRHYETQVEFINHACLLFNVDGLLSFATDPWVVGPAFCNGWWLSRPSPADVFQRLNECDFIYISHNHPDHLHPESLSYLRKDIPILTAPFVSGSTVRYLTSLGFSNILTCGFNEELYSDEQQIAFSVLKSGDFRDDSGLLIQLGRFTALLTVDSNFIDFGRIPEKVDLLCSSFAGGASGFPLCFELYSEQEKARLIQRNRGAIRATNKQAMARCSPDYFLPYAGFFTEAAPRDSYIKRLNNKNSIEDYRSIAAQLDCQLLSVEQANLFRFHGGELQENRWIDYPALQEKPVDQYMQETALSVGEYTREQICQYFMHSGFHGNLVLLLVLCDDEFQVQAEPIGIEFDLRRPPMLMPDAENAKDLATTTGKNYLRIKVRQNEIKSVCQQGLPWEDLSIGFQCSIDREPNIYNSDFWYHFTNIYIHDAVAKVGSINANEDQSCSQ</sequence>
<keyword evidence="9" id="KW-0411">Iron-sulfur</keyword>
<dbReference type="EMBL" id="BMGJ01000013">
    <property type="protein sequence ID" value="GGD72514.1"/>
    <property type="molecule type" value="Genomic_DNA"/>
</dbReference>
<proteinExistence type="inferred from homology"/>
<evidence type="ECO:0000259" key="14">
    <source>
        <dbReference type="PROSITE" id="PS51296"/>
    </source>
</evidence>
<dbReference type="PROSITE" id="PS51296">
    <property type="entry name" value="RIESKE"/>
    <property type="match status" value="1"/>
</dbReference>
<dbReference type="InterPro" id="IPR017941">
    <property type="entry name" value="Rieske_2Fe-2S"/>
</dbReference>
<keyword evidence="6" id="KW-0001">2Fe-2S</keyword>
<dbReference type="InterPro" id="IPR027033">
    <property type="entry name" value="Cnh"/>
</dbReference>
<comment type="function">
    <text evidence="1">Sialic acids are components of carbohydrate chains of glycoconjugates and are involved in cell-cell recognition and cell-pathogen interactions. Catalyzes the conversion of CMP-N-acetylneuraminic acid (CMP-Neu5Ac) into its hydroxylated derivative CMP-N-glycolylneuraminic acid (CMP-Neu5Gc), a sialic acid abundantly expressed at the surface of many cells.</text>
</comment>
<gene>
    <name evidence="15" type="ORF">GCM10011357_29410</name>
</gene>
<dbReference type="EC" id="1.14.18.2" evidence="4"/>
<dbReference type="PANTHER" id="PTHR46522">
    <property type="entry name" value="CYTIDINE MONOPHOSPHATE-N-ACETYLNEURAMINIC ACID HYDROXYLASE"/>
    <property type="match status" value="1"/>
</dbReference>
<dbReference type="SUPFAM" id="SSF50022">
    <property type="entry name" value="ISP domain"/>
    <property type="match status" value="1"/>
</dbReference>
<evidence type="ECO:0000313" key="15">
    <source>
        <dbReference type="EMBL" id="GGD72514.1"/>
    </source>
</evidence>
<comment type="caution">
    <text evidence="15">The sequence shown here is derived from an EMBL/GenBank/DDBJ whole genome shotgun (WGS) entry which is preliminary data.</text>
</comment>